<reference evidence="2 3" key="1">
    <citation type="journal article" date="2020" name="ISME J.">
        <title>Comparative genomics reveals insights into cyanobacterial evolution and habitat adaptation.</title>
        <authorList>
            <person name="Chen M.Y."/>
            <person name="Teng W.K."/>
            <person name="Zhao L."/>
            <person name="Hu C.X."/>
            <person name="Zhou Y.K."/>
            <person name="Han B.P."/>
            <person name="Song L.R."/>
            <person name="Shu W.S."/>
        </authorList>
    </citation>
    <scope>NUCLEOTIDE SEQUENCE [LARGE SCALE GENOMIC DNA]</scope>
    <source>
        <strain evidence="2 3">FACHB-252</strain>
    </source>
</reference>
<feature type="transmembrane region" description="Helical" evidence="1">
    <location>
        <begin position="12"/>
        <end position="36"/>
    </location>
</feature>
<dbReference type="Proteomes" id="UP000606396">
    <property type="component" value="Unassembled WGS sequence"/>
</dbReference>
<comment type="caution">
    <text evidence="2">The sequence shown here is derived from an EMBL/GenBank/DDBJ whole genome shotgun (WGS) entry which is preliminary data.</text>
</comment>
<keyword evidence="3" id="KW-1185">Reference proteome</keyword>
<dbReference type="RefSeq" id="WP_190951355.1">
    <property type="nucleotide sequence ID" value="NZ_JACJTC010000018.1"/>
</dbReference>
<organism evidence="2 3">
    <name type="scientific">Nostoc punctiforme FACHB-252</name>
    <dbReference type="NCBI Taxonomy" id="1357509"/>
    <lineage>
        <taxon>Bacteria</taxon>
        <taxon>Bacillati</taxon>
        <taxon>Cyanobacteriota</taxon>
        <taxon>Cyanophyceae</taxon>
        <taxon>Nostocales</taxon>
        <taxon>Nostocaceae</taxon>
        <taxon>Nostoc</taxon>
    </lineage>
</organism>
<name>A0ABR8HEX4_NOSPU</name>
<gene>
    <name evidence="2" type="ORF">H6G94_24295</name>
</gene>
<evidence type="ECO:0000313" key="2">
    <source>
        <dbReference type="EMBL" id="MBD2614357.1"/>
    </source>
</evidence>
<keyword evidence="1" id="KW-0472">Membrane</keyword>
<keyword evidence="1" id="KW-1133">Transmembrane helix</keyword>
<protein>
    <submittedName>
        <fullName evidence="2">Uncharacterized protein</fullName>
    </submittedName>
</protein>
<proteinExistence type="predicted"/>
<evidence type="ECO:0000313" key="3">
    <source>
        <dbReference type="Proteomes" id="UP000606396"/>
    </source>
</evidence>
<sequence length="45" mass="4921">MSLPLVTNAMNHYWSVPLILHGKLILCVLCASVVACGKPLRVYVP</sequence>
<evidence type="ECO:0000256" key="1">
    <source>
        <dbReference type="SAM" id="Phobius"/>
    </source>
</evidence>
<dbReference type="EMBL" id="JACJTC010000018">
    <property type="protein sequence ID" value="MBD2614357.1"/>
    <property type="molecule type" value="Genomic_DNA"/>
</dbReference>
<keyword evidence="1" id="KW-0812">Transmembrane</keyword>
<accession>A0ABR8HEX4</accession>